<keyword evidence="4 7" id="KW-0812">Transmembrane</keyword>
<evidence type="ECO:0000313" key="9">
    <source>
        <dbReference type="EMBL" id="QBI22153.1"/>
    </source>
</evidence>
<keyword evidence="6 7" id="KW-0472">Membrane</keyword>
<feature type="transmembrane region" description="Helical" evidence="7">
    <location>
        <begin position="124"/>
        <end position="144"/>
    </location>
</feature>
<dbReference type="PROSITE" id="PS50928">
    <property type="entry name" value="ABC_TM1"/>
    <property type="match status" value="1"/>
</dbReference>
<dbReference type="KEGG" id="erz:ER308_20440"/>
<evidence type="ECO:0000256" key="5">
    <source>
        <dbReference type="ARBA" id="ARBA00022989"/>
    </source>
</evidence>
<evidence type="ECO:0000313" key="10">
    <source>
        <dbReference type="Proteomes" id="UP000291469"/>
    </source>
</evidence>
<comment type="similarity">
    <text evidence="7">Belongs to the binding-protein-dependent transport system permease family.</text>
</comment>
<keyword evidence="3" id="KW-1003">Cell membrane</keyword>
<comment type="subcellular location">
    <subcellularLocation>
        <location evidence="1 7">Cell membrane</location>
        <topology evidence="1 7">Multi-pass membrane protein</topology>
    </subcellularLocation>
</comment>
<dbReference type="InterPro" id="IPR051393">
    <property type="entry name" value="ABC_transporter_permease"/>
</dbReference>
<organism evidence="9 10">
    <name type="scientific">Egibacter rhizosphaerae</name>
    <dbReference type="NCBI Taxonomy" id="1670831"/>
    <lineage>
        <taxon>Bacteria</taxon>
        <taxon>Bacillati</taxon>
        <taxon>Actinomycetota</taxon>
        <taxon>Nitriliruptoria</taxon>
        <taxon>Egibacterales</taxon>
        <taxon>Egibacteraceae</taxon>
        <taxon>Egibacter</taxon>
    </lineage>
</organism>
<dbReference type="SUPFAM" id="SSF161098">
    <property type="entry name" value="MetI-like"/>
    <property type="match status" value="1"/>
</dbReference>
<keyword evidence="5 7" id="KW-1133">Transmembrane helix</keyword>
<feature type="transmembrane region" description="Helical" evidence="7">
    <location>
        <begin position="230"/>
        <end position="252"/>
    </location>
</feature>
<dbReference type="PANTHER" id="PTHR30193:SF37">
    <property type="entry name" value="INNER MEMBRANE ABC TRANSPORTER PERMEASE PROTEIN YCJO"/>
    <property type="match status" value="1"/>
</dbReference>
<accession>A0A411YLU6</accession>
<evidence type="ECO:0000256" key="3">
    <source>
        <dbReference type="ARBA" id="ARBA00022475"/>
    </source>
</evidence>
<keyword evidence="2 7" id="KW-0813">Transport</keyword>
<evidence type="ECO:0000256" key="2">
    <source>
        <dbReference type="ARBA" id="ARBA00022448"/>
    </source>
</evidence>
<name>A0A411YLU6_9ACTN</name>
<evidence type="ECO:0000256" key="4">
    <source>
        <dbReference type="ARBA" id="ARBA00022692"/>
    </source>
</evidence>
<dbReference type="AlphaFoldDB" id="A0A411YLU6"/>
<feature type="transmembrane region" description="Helical" evidence="7">
    <location>
        <begin position="77"/>
        <end position="98"/>
    </location>
</feature>
<evidence type="ECO:0000256" key="7">
    <source>
        <dbReference type="RuleBase" id="RU363032"/>
    </source>
</evidence>
<evidence type="ECO:0000256" key="6">
    <source>
        <dbReference type="ARBA" id="ARBA00023136"/>
    </source>
</evidence>
<dbReference type="OrthoDB" id="3614395at2"/>
<keyword evidence="10" id="KW-1185">Reference proteome</keyword>
<dbReference type="GO" id="GO:0005886">
    <property type="term" value="C:plasma membrane"/>
    <property type="evidence" value="ECO:0007669"/>
    <property type="project" value="UniProtKB-SubCell"/>
</dbReference>
<sequence>MLRTFWLSLFNVRFYGQQQNFVGIDNFVRLFTDPSSYDSVVRTAVISTIVIVSTIAISLLLASLLNQNIRGARVYRLLLIWPLALSTAISGIVFLALFNPNFGMVNAVLEPFGIQPEWFRDRTLAQVVLIVTLIWNRVGFNLVFYTAAYQSLPSETLEAALVDGANPWQRFRHVTFPLLTPMTLFLLVTSTVFAFFDAYAVADVFGGGPLGATSILIYEVTENAFRDDRIGLAAAQSLLLFAAVAFITVVQLRQGRKRVTYQ</sequence>
<evidence type="ECO:0000256" key="1">
    <source>
        <dbReference type="ARBA" id="ARBA00004651"/>
    </source>
</evidence>
<dbReference type="InterPro" id="IPR035906">
    <property type="entry name" value="MetI-like_sf"/>
</dbReference>
<feature type="transmembrane region" description="Helical" evidence="7">
    <location>
        <begin position="44"/>
        <end position="65"/>
    </location>
</feature>
<dbReference type="EMBL" id="CP036402">
    <property type="protein sequence ID" value="QBI22153.1"/>
    <property type="molecule type" value="Genomic_DNA"/>
</dbReference>
<evidence type="ECO:0000259" key="8">
    <source>
        <dbReference type="PROSITE" id="PS50928"/>
    </source>
</evidence>
<proteinExistence type="inferred from homology"/>
<gene>
    <name evidence="9" type="ORF">ER308_20440</name>
</gene>
<dbReference type="CDD" id="cd06261">
    <property type="entry name" value="TM_PBP2"/>
    <property type="match status" value="1"/>
</dbReference>
<dbReference type="Gene3D" id="1.10.3720.10">
    <property type="entry name" value="MetI-like"/>
    <property type="match status" value="1"/>
</dbReference>
<dbReference type="InterPro" id="IPR000515">
    <property type="entry name" value="MetI-like"/>
</dbReference>
<dbReference type="PANTHER" id="PTHR30193">
    <property type="entry name" value="ABC TRANSPORTER PERMEASE PROTEIN"/>
    <property type="match status" value="1"/>
</dbReference>
<feature type="domain" description="ABC transmembrane type-1" evidence="8">
    <location>
        <begin position="40"/>
        <end position="251"/>
    </location>
</feature>
<dbReference type="Pfam" id="PF00528">
    <property type="entry name" value="BPD_transp_1"/>
    <property type="match status" value="1"/>
</dbReference>
<dbReference type="Proteomes" id="UP000291469">
    <property type="component" value="Chromosome"/>
</dbReference>
<protein>
    <submittedName>
        <fullName evidence="9">Sugar ABC transporter permease</fullName>
    </submittedName>
</protein>
<feature type="transmembrane region" description="Helical" evidence="7">
    <location>
        <begin position="176"/>
        <end position="196"/>
    </location>
</feature>
<dbReference type="GO" id="GO:0055085">
    <property type="term" value="P:transmembrane transport"/>
    <property type="evidence" value="ECO:0007669"/>
    <property type="project" value="InterPro"/>
</dbReference>
<reference evidence="9 10" key="1">
    <citation type="submission" date="2019-01" db="EMBL/GenBank/DDBJ databases">
        <title>Egibacter rhizosphaerae EGI 80759T.</title>
        <authorList>
            <person name="Chen D.-D."/>
            <person name="Tian Y."/>
            <person name="Jiao J.-Y."/>
            <person name="Zhang X.-T."/>
            <person name="Zhang Y.-G."/>
            <person name="Zhang Y."/>
            <person name="Xiao M."/>
            <person name="Shu W.-S."/>
            <person name="Li W.-J."/>
        </authorList>
    </citation>
    <scope>NUCLEOTIDE SEQUENCE [LARGE SCALE GENOMIC DNA]</scope>
    <source>
        <strain evidence="9 10">EGI 80759</strain>
    </source>
</reference>